<dbReference type="PROSITE" id="PS51677">
    <property type="entry name" value="NODB"/>
    <property type="match status" value="1"/>
</dbReference>
<dbReference type="EMBL" id="JAPNUD010000089">
    <property type="protein sequence ID" value="MDA0644195.1"/>
    <property type="molecule type" value="Genomic_DNA"/>
</dbReference>
<dbReference type="PANTHER" id="PTHR10587:SF137">
    <property type="entry name" value="4-DEOXY-4-FORMAMIDO-L-ARABINOSE-PHOSPHOUNDECAPRENOL DEFORMYLASE ARND-RELATED"/>
    <property type="match status" value="1"/>
</dbReference>
<dbReference type="InterPro" id="IPR002509">
    <property type="entry name" value="NODB_dom"/>
</dbReference>
<feature type="domain" description="NodB homology" evidence="1">
    <location>
        <begin position="43"/>
        <end position="229"/>
    </location>
</feature>
<comment type="caution">
    <text evidence="2">The sequence shown here is derived from an EMBL/GenBank/DDBJ whole genome shotgun (WGS) entry which is preliminary data.</text>
</comment>
<sequence length="246" mass="26469">MIKRAALPLALAGLAFVHVGPGATWLATARRRLPRLAGAGRDDHVALTFDDGPDPRSTPFFLDELGRLGCRATFFVLGEMLERHPEVGRRIVAEGHEMAVHGWRHTNALVTRPGAVTSEMGRTADLVRSFTGVRPVWYRPPYGVLSAEALVATRLHRLRPVLCTVSGQDWTASATPESVMARLRPGLGGGATVVLHDTDHTSAAGCWRSALGALPEVVGQCRRAGLRVGPLRDHEVGSGRGDVRMS</sequence>
<proteinExistence type="predicted"/>
<dbReference type="RefSeq" id="WP_271278258.1">
    <property type="nucleotide sequence ID" value="NZ_BAABFD010000016.1"/>
</dbReference>
<protein>
    <submittedName>
        <fullName evidence="2">Polysaccharide deacetylase family protein</fullName>
    </submittedName>
</protein>
<dbReference type="PANTHER" id="PTHR10587">
    <property type="entry name" value="GLYCOSYL TRANSFERASE-RELATED"/>
    <property type="match status" value="1"/>
</dbReference>
<dbReference type="SUPFAM" id="SSF88713">
    <property type="entry name" value="Glycoside hydrolase/deacetylase"/>
    <property type="match status" value="1"/>
</dbReference>
<dbReference type="Gene3D" id="3.20.20.370">
    <property type="entry name" value="Glycoside hydrolase/deacetylase"/>
    <property type="match status" value="1"/>
</dbReference>
<organism evidence="2 3">
    <name type="scientific">Nonomuraea ferruginea</name>
    <dbReference type="NCBI Taxonomy" id="46174"/>
    <lineage>
        <taxon>Bacteria</taxon>
        <taxon>Bacillati</taxon>
        <taxon>Actinomycetota</taxon>
        <taxon>Actinomycetes</taxon>
        <taxon>Streptosporangiales</taxon>
        <taxon>Streptosporangiaceae</taxon>
        <taxon>Nonomuraea</taxon>
    </lineage>
</organism>
<dbReference type="InterPro" id="IPR050248">
    <property type="entry name" value="Polysacc_deacetylase_ArnD"/>
</dbReference>
<evidence type="ECO:0000259" key="1">
    <source>
        <dbReference type="PROSITE" id="PS51677"/>
    </source>
</evidence>
<evidence type="ECO:0000313" key="3">
    <source>
        <dbReference type="Proteomes" id="UP001212498"/>
    </source>
</evidence>
<gene>
    <name evidence="2" type="ORF">OUY24_26500</name>
</gene>
<reference evidence="2 3" key="1">
    <citation type="submission" date="2022-11" db="EMBL/GenBank/DDBJ databases">
        <title>Nonomuraea corallina sp. nov., a new species of the genus Nonomuraea isolated from sea side sediment in Thai sea.</title>
        <authorList>
            <person name="Ngamcharungchit C."/>
            <person name="Matsumoto A."/>
            <person name="Suriyachadkun C."/>
            <person name="Panbangred W."/>
            <person name="Inahashi Y."/>
            <person name="Intra B."/>
        </authorList>
    </citation>
    <scope>NUCLEOTIDE SEQUENCE [LARGE SCALE GENOMIC DNA]</scope>
    <source>
        <strain evidence="2 3">DSM 43553</strain>
    </source>
</reference>
<dbReference type="CDD" id="cd10959">
    <property type="entry name" value="CE4_NodB_like_3"/>
    <property type="match status" value="1"/>
</dbReference>
<name>A0ABT4T4Z3_9ACTN</name>
<accession>A0ABT4T4Z3</accession>
<dbReference type="InterPro" id="IPR011330">
    <property type="entry name" value="Glyco_hydro/deAcase_b/a-brl"/>
</dbReference>
<dbReference type="Proteomes" id="UP001212498">
    <property type="component" value="Unassembled WGS sequence"/>
</dbReference>
<evidence type="ECO:0000313" key="2">
    <source>
        <dbReference type="EMBL" id="MDA0644195.1"/>
    </source>
</evidence>
<keyword evidence="3" id="KW-1185">Reference proteome</keyword>
<dbReference type="Pfam" id="PF01522">
    <property type="entry name" value="Polysacc_deac_1"/>
    <property type="match status" value="1"/>
</dbReference>